<dbReference type="Proteomes" id="UP001293254">
    <property type="component" value="Unassembled WGS sequence"/>
</dbReference>
<dbReference type="EMBL" id="JACGWO010000003">
    <property type="protein sequence ID" value="KAK4432686.1"/>
    <property type="molecule type" value="Genomic_DNA"/>
</dbReference>
<name>A0AAE1YLZ8_9LAMI</name>
<organism evidence="1 2">
    <name type="scientific">Sesamum alatum</name>
    <dbReference type="NCBI Taxonomy" id="300844"/>
    <lineage>
        <taxon>Eukaryota</taxon>
        <taxon>Viridiplantae</taxon>
        <taxon>Streptophyta</taxon>
        <taxon>Embryophyta</taxon>
        <taxon>Tracheophyta</taxon>
        <taxon>Spermatophyta</taxon>
        <taxon>Magnoliopsida</taxon>
        <taxon>eudicotyledons</taxon>
        <taxon>Gunneridae</taxon>
        <taxon>Pentapetalae</taxon>
        <taxon>asterids</taxon>
        <taxon>lamiids</taxon>
        <taxon>Lamiales</taxon>
        <taxon>Pedaliaceae</taxon>
        <taxon>Sesamum</taxon>
    </lineage>
</organism>
<reference evidence="1" key="1">
    <citation type="submission" date="2020-06" db="EMBL/GenBank/DDBJ databases">
        <authorList>
            <person name="Li T."/>
            <person name="Hu X."/>
            <person name="Zhang T."/>
            <person name="Song X."/>
            <person name="Zhang H."/>
            <person name="Dai N."/>
            <person name="Sheng W."/>
            <person name="Hou X."/>
            <person name="Wei L."/>
        </authorList>
    </citation>
    <scope>NUCLEOTIDE SEQUENCE</scope>
    <source>
        <strain evidence="1">3651</strain>
        <tissue evidence="1">Leaf</tissue>
    </source>
</reference>
<comment type="caution">
    <text evidence="1">The sequence shown here is derived from an EMBL/GenBank/DDBJ whole genome shotgun (WGS) entry which is preliminary data.</text>
</comment>
<protein>
    <recommendedName>
        <fullName evidence="3">DUF4228 domain protein</fullName>
    </recommendedName>
</protein>
<evidence type="ECO:0000313" key="1">
    <source>
        <dbReference type="EMBL" id="KAK4432686.1"/>
    </source>
</evidence>
<dbReference type="PANTHER" id="PTHR33052">
    <property type="entry name" value="DUF4228 DOMAIN PROTEIN-RELATED"/>
    <property type="match status" value="1"/>
</dbReference>
<proteinExistence type="predicted"/>
<keyword evidence="2" id="KW-1185">Reference proteome</keyword>
<evidence type="ECO:0000313" key="2">
    <source>
        <dbReference type="Proteomes" id="UP001293254"/>
    </source>
</evidence>
<reference evidence="1" key="2">
    <citation type="journal article" date="2024" name="Plant">
        <title>Genomic evolution and insights into agronomic trait innovations of Sesamum species.</title>
        <authorList>
            <person name="Miao H."/>
            <person name="Wang L."/>
            <person name="Qu L."/>
            <person name="Liu H."/>
            <person name="Sun Y."/>
            <person name="Le M."/>
            <person name="Wang Q."/>
            <person name="Wei S."/>
            <person name="Zheng Y."/>
            <person name="Lin W."/>
            <person name="Duan Y."/>
            <person name="Cao H."/>
            <person name="Xiong S."/>
            <person name="Wang X."/>
            <person name="Wei L."/>
            <person name="Li C."/>
            <person name="Ma Q."/>
            <person name="Ju M."/>
            <person name="Zhao R."/>
            <person name="Li G."/>
            <person name="Mu C."/>
            <person name="Tian Q."/>
            <person name="Mei H."/>
            <person name="Zhang T."/>
            <person name="Gao T."/>
            <person name="Zhang H."/>
        </authorList>
    </citation>
    <scope>NUCLEOTIDE SEQUENCE</scope>
    <source>
        <strain evidence="1">3651</strain>
    </source>
</reference>
<dbReference type="Pfam" id="PF14009">
    <property type="entry name" value="PADRE"/>
    <property type="match status" value="1"/>
</dbReference>
<gene>
    <name evidence="1" type="ORF">Salat_1030800</name>
</gene>
<dbReference type="AlphaFoldDB" id="A0AAE1YLZ8"/>
<dbReference type="InterPro" id="IPR025322">
    <property type="entry name" value="PADRE_dom"/>
</dbReference>
<evidence type="ECO:0008006" key="3">
    <source>
        <dbReference type="Google" id="ProtNLM"/>
    </source>
</evidence>
<sequence>MGCNVSCKRLSASSKQSKTKTNIRIVHLNGYIEERTHPVTVAEVTGNPPKHFLFTQAQLLTAASTPMKRDVPLEPGRVYFLLPYTLFGANVSPVDLAPVARKLASVARNSLSKSKSGKQNFASAAIGNSPVWSSPAASPNRRNSIITDNDHVLSGVQSSSKSRSWKPLLATIREISFQRRSESDVQECVKVDGAL</sequence>
<accession>A0AAE1YLZ8</accession>